<feature type="domain" description="Integrase core" evidence="2">
    <location>
        <begin position="153"/>
        <end position="333"/>
    </location>
</feature>
<dbReference type="Pfam" id="PF24764">
    <property type="entry name" value="rva_4"/>
    <property type="match status" value="1"/>
</dbReference>
<evidence type="ECO:0000313" key="4">
    <source>
        <dbReference type="Proteomes" id="UP000828390"/>
    </source>
</evidence>
<dbReference type="Gene3D" id="3.30.420.10">
    <property type="entry name" value="Ribonuclease H-like superfamily/Ribonuclease H"/>
    <property type="match status" value="1"/>
</dbReference>
<reference evidence="3" key="2">
    <citation type="submission" date="2020-11" db="EMBL/GenBank/DDBJ databases">
        <authorList>
            <person name="McCartney M.A."/>
            <person name="Auch B."/>
            <person name="Kono T."/>
            <person name="Mallez S."/>
            <person name="Becker A."/>
            <person name="Gohl D.M."/>
            <person name="Silverstein K.A.T."/>
            <person name="Koren S."/>
            <person name="Bechman K.B."/>
            <person name="Herman A."/>
            <person name="Abrahante J.E."/>
            <person name="Garbe J."/>
        </authorList>
    </citation>
    <scope>NUCLEOTIDE SEQUENCE</scope>
    <source>
        <strain evidence="3">Duluth1</strain>
        <tissue evidence="3">Whole animal</tissue>
    </source>
</reference>
<feature type="chain" id="PRO_5039601588" description="Integrase core domain-containing protein" evidence="1">
    <location>
        <begin position="22"/>
        <end position="420"/>
    </location>
</feature>
<protein>
    <recommendedName>
        <fullName evidence="2">Integrase core domain-containing protein</fullName>
    </recommendedName>
</protein>
<dbReference type="InterPro" id="IPR058913">
    <property type="entry name" value="Integrase_dom_put"/>
</dbReference>
<keyword evidence="4" id="KW-1185">Reference proteome</keyword>
<comment type="caution">
    <text evidence="3">The sequence shown here is derived from an EMBL/GenBank/DDBJ whole genome shotgun (WGS) entry which is preliminary data.</text>
</comment>
<dbReference type="EMBL" id="JAIWYP010000007">
    <property type="protein sequence ID" value="KAH3797112.1"/>
    <property type="molecule type" value="Genomic_DNA"/>
</dbReference>
<dbReference type="PANTHER" id="PTHR46791">
    <property type="entry name" value="EXPRESSED PROTEIN"/>
    <property type="match status" value="1"/>
</dbReference>
<keyword evidence="1" id="KW-0732">Signal</keyword>
<dbReference type="SUPFAM" id="SSF53098">
    <property type="entry name" value="Ribonuclease H-like"/>
    <property type="match status" value="1"/>
</dbReference>
<gene>
    <name evidence="3" type="ORF">DPMN_150687</name>
</gene>
<accession>A0A9D4FF14</accession>
<organism evidence="3 4">
    <name type="scientific">Dreissena polymorpha</name>
    <name type="common">Zebra mussel</name>
    <name type="synonym">Mytilus polymorpha</name>
    <dbReference type="NCBI Taxonomy" id="45954"/>
    <lineage>
        <taxon>Eukaryota</taxon>
        <taxon>Metazoa</taxon>
        <taxon>Spiralia</taxon>
        <taxon>Lophotrochozoa</taxon>
        <taxon>Mollusca</taxon>
        <taxon>Bivalvia</taxon>
        <taxon>Autobranchia</taxon>
        <taxon>Heteroconchia</taxon>
        <taxon>Euheterodonta</taxon>
        <taxon>Imparidentia</taxon>
        <taxon>Neoheterodontei</taxon>
        <taxon>Myida</taxon>
        <taxon>Dreissenoidea</taxon>
        <taxon>Dreissenidae</taxon>
        <taxon>Dreissena</taxon>
    </lineage>
</organism>
<dbReference type="InterPro" id="IPR036397">
    <property type="entry name" value="RNaseH_sf"/>
</dbReference>
<dbReference type="Proteomes" id="UP000828390">
    <property type="component" value="Unassembled WGS sequence"/>
</dbReference>
<evidence type="ECO:0000313" key="3">
    <source>
        <dbReference type="EMBL" id="KAH3797112.1"/>
    </source>
</evidence>
<dbReference type="InterPro" id="IPR012337">
    <property type="entry name" value="RNaseH-like_sf"/>
</dbReference>
<dbReference type="AlphaFoldDB" id="A0A9D4FF14"/>
<feature type="signal peptide" evidence="1">
    <location>
        <begin position="1"/>
        <end position="21"/>
    </location>
</feature>
<sequence>MAKAIFIKLLLYTSTVLCVEGVVPSNTPHSGKGPTRNELIKIYFMEGLKYMEIVLFLFCHHNIKISVRHLKRILRSLNLQIRPTHYSSVHDAINIVKQEMKVSGGCIGYGNMWKRLTKDHGLSVKRTEIMQIMKHLSPHATEERKAHRLQRRIYTVKGPNYLWHVDGYDKLKPFGFCIHGCIDGYSRMIMWLEVASSNNNPAIVAKYYLDCLKHFKFAPRILRADNGTENSRLSFLQPLFRYNSTDSMACIKSFISGNSTANQRIEAWWGTLRKLGIHWWINFFKDIRDSGLFHIQNPVIQECLRFCFMDALQTDLDRIAQNWNSHSIRCQKRYAELPSGRPDAMYFVPELTNGYDFKTRVNPEDVNLCIQLYGKEKEACSKEFKEIVNIIKPGVRIPVHPFEALRLFIQLNDILEGYAF</sequence>
<dbReference type="PANTHER" id="PTHR46791:SF13">
    <property type="entry name" value="CLR5 DOMAIN-CONTAINING PROTEIN"/>
    <property type="match status" value="1"/>
</dbReference>
<reference evidence="3" key="1">
    <citation type="journal article" date="2019" name="bioRxiv">
        <title>The Genome of the Zebra Mussel, Dreissena polymorpha: A Resource for Invasive Species Research.</title>
        <authorList>
            <person name="McCartney M.A."/>
            <person name="Auch B."/>
            <person name="Kono T."/>
            <person name="Mallez S."/>
            <person name="Zhang Y."/>
            <person name="Obille A."/>
            <person name="Becker A."/>
            <person name="Abrahante J.E."/>
            <person name="Garbe J."/>
            <person name="Badalamenti J.P."/>
            <person name="Herman A."/>
            <person name="Mangelson H."/>
            <person name="Liachko I."/>
            <person name="Sullivan S."/>
            <person name="Sone E.D."/>
            <person name="Koren S."/>
            <person name="Silverstein K.A.T."/>
            <person name="Beckman K.B."/>
            <person name="Gohl D.M."/>
        </authorList>
    </citation>
    <scope>NUCLEOTIDE SEQUENCE</scope>
    <source>
        <strain evidence="3">Duluth1</strain>
        <tissue evidence="3">Whole animal</tissue>
    </source>
</reference>
<evidence type="ECO:0000259" key="2">
    <source>
        <dbReference type="Pfam" id="PF24764"/>
    </source>
</evidence>
<name>A0A9D4FF14_DREPO</name>
<proteinExistence type="predicted"/>
<dbReference type="GO" id="GO:0003676">
    <property type="term" value="F:nucleic acid binding"/>
    <property type="evidence" value="ECO:0007669"/>
    <property type="project" value="InterPro"/>
</dbReference>
<evidence type="ECO:0000256" key="1">
    <source>
        <dbReference type="SAM" id="SignalP"/>
    </source>
</evidence>